<dbReference type="EMBL" id="KV020722">
    <property type="protein sequence ID" value="KZV14385.1"/>
    <property type="molecule type" value="Genomic_DNA"/>
</dbReference>
<evidence type="ECO:0000313" key="3">
    <source>
        <dbReference type="Proteomes" id="UP000250235"/>
    </source>
</evidence>
<protein>
    <submittedName>
        <fullName evidence="2">Transcription factor</fullName>
    </submittedName>
</protein>
<feature type="region of interest" description="Disordered" evidence="1">
    <location>
        <begin position="1"/>
        <end position="25"/>
    </location>
</feature>
<evidence type="ECO:0000313" key="2">
    <source>
        <dbReference type="EMBL" id="KZV14385.1"/>
    </source>
</evidence>
<name>A0A2Z7A5Y4_9LAMI</name>
<evidence type="ECO:0000256" key="1">
    <source>
        <dbReference type="SAM" id="MobiDB-lite"/>
    </source>
</evidence>
<reference evidence="2 3" key="1">
    <citation type="journal article" date="2015" name="Proc. Natl. Acad. Sci. U.S.A.">
        <title>The resurrection genome of Boea hygrometrica: A blueprint for survival of dehydration.</title>
        <authorList>
            <person name="Xiao L."/>
            <person name="Yang G."/>
            <person name="Zhang L."/>
            <person name="Yang X."/>
            <person name="Zhao S."/>
            <person name="Ji Z."/>
            <person name="Zhou Q."/>
            <person name="Hu M."/>
            <person name="Wang Y."/>
            <person name="Chen M."/>
            <person name="Xu Y."/>
            <person name="Jin H."/>
            <person name="Xiao X."/>
            <person name="Hu G."/>
            <person name="Bao F."/>
            <person name="Hu Y."/>
            <person name="Wan P."/>
            <person name="Li L."/>
            <person name="Deng X."/>
            <person name="Kuang T."/>
            <person name="Xiang C."/>
            <person name="Zhu J.K."/>
            <person name="Oliver M.J."/>
            <person name="He Y."/>
        </authorList>
    </citation>
    <scope>NUCLEOTIDE SEQUENCE [LARGE SCALE GENOMIC DNA]</scope>
    <source>
        <strain evidence="3">cv. XS01</strain>
    </source>
</reference>
<accession>A0A2Z7A5Y4</accession>
<sequence>MQRPTAVMAVGGDDATAGGGGRERGEGSCLGVVNTNCSNIPTESTTIGKSRVARDSIDMHTSWRSNSDIACATRASGESSIMKHRLLHALRPHPFPLPDDPNRVGKCVKVRHLSCRVSMTFRVVKTNLYNQDIGLNALDK</sequence>
<dbReference type="AlphaFoldDB" id="A0A2Z7A5Y4"/>
<organism evidence="2 3">
    <name type="scientific">Dorcoceras hygrometricum</name>
    <dbReference type="NCBI Taxonomy" id="472368"/>
    <lineage>
        <taxon>Eukaryota</taxon>
        <taxon>Viridiplantae</taxon>
        <taxon>Streptophyta</taxon>
        <taxon>Embryophyta</taxon>
        <taxon>Tracheophyta</taxon>
        <taxon>Spermatophyta</taxon>
        <taxon>Magnoliopsida</taxon>
        <taxon>eudicotyledons</taxon>
        <taxon>Gunneridae</taxon>
        <taxon>Pentapetalae</taxon>
        <taxon>asterids</taxon>
        <taxon>lamiids</taxon>
        <taxon>Lamiales</taxon>
        <taxon>Gesneriaceae</taxon>
        <taxon>Didymocarpoideae</taxon>
        <taxon>Trichosporeae</taxon>
        <taxon>Loxocarpinae</taxon>
        <taxon>Dorcoceras</taxon>
    </lineage>
</organism>
<keyword evidence="3" id="KW-1185">Reference proteome</keyword>
<dbReference type="Proteomes" id="UP000250235">
    <property type="component" value="Unassembled WGS sequence"/>
</dbReference>
<proteinExistence type="predicted"/>
<gene>
    <name evidence="2" type="ORF">F511_43451</name>
</gene>